<dbReference type="Gene3D" id="3.40.50.1000">
    <property type="entry name" value="HAD superfamily/HAD-like"/>
    <property type="match status" value="1"/>
</dbReference>
<dbReference type="GO" id="GO:0006281">
    <property type="term" value="P:DNA repair"/>
    <property type="evidence" value="ECO:0007669"/>
    <property type="project" value="TreeGrafter"/>
</dbReference>
<dbReference type="GO" id="GO:0008967">
    <property type="term" value="F:phosphoglycolate phosphatase activity"/>
    <property type="evidence" value="ECO:0007669"/>
    <property type="project" value="TreeGrafter"/>
</dbReference>
<dbReference type="AlphaFoldDB" id="G2GAI4"/>
<name>G2GAI4_9ACTN</name>
<dbReference type="RefSeq" id="WP_007494805.1">
    <property type="nucleotide sequence ID" value="NZ_AGBF01000030.1"/>
</dbReference>
<dbReference type="OrthoDB" id="4547358at2"/>
<dbReference type="PANTHER" id="PTHR43434:SF1">
    <property type="entry name" value="PHOSPHOGLYCOLATE PHOSPHATASE"/>
    <property type="match status" value="1"/>
</dbReference>
<dbReference type="InterPro" id="IPR050155">
    <property type="entry name" value="HAD-like_hydrolase_sf"/>
</dbReference>
<protein>
    <submittedName>
        <fullName evidence="1">Hydrolase</fullName>
    </submittedName>
</protein>
<dbReference type="GO" id="GO:0005829">
    <property type="term" value="C:cytosol"/>
    <property type="evidence" value="ECO:0007669"/>
    <property type="project" value="TreeGrafter"/>
</dbReference>
<dbReference type="Proteomes" id="UP000004217">
    <property type="component" value="Unassembled WGS sequence"/>
</dbReference>
<dbReference type="EMBL" id="AGBF01000030">
    <property type="protein sequence ID" value="EGX59431.1"/>
    <property type="molecule type" value="Genomic_DNA"/>
</dbReference>
<keyword evidence="1" id="KW-0378">Hydrolase</keyword>
<dbReference type="InterPro" id="IPR036412">
    <property type="entry name" value="HAD-like_sf"/>
</dbReference>
<comment type="caution">
    <text evidence="1">The sequence shown here is derived from an EMBL/GenBank/DDBJ whole genome shotgun (WGS) entry which is preliminary data.</text>
</comment>
<accession>G2GAI4</accession>
<dbReference type="InterPro" id="IPR023214">
    <property type="entry name" value="HAD_sf"/>
</dbReference>
<dbReference type="PANTHER" id="PTHR43434">
    <property type="entry name" value="PHOSPHOGLYCOLATE PHOSPHATASE"/>
    <property type="match status" value="1"/>
</dbReference>
<sequence>MTTTSSPGGEDLRAVLGRAEAVLLDFDGPLCDLFGGTCTAGIADEIKERARREWGRLDPPVESCADSHGILLRLADMAARRGGPGPIRLDWADAIVTRHEYAAVHRAVATPGARRLVDALRSAGKTLLVVTNNAEGPVREYLERRDLLGHFTAVYGRDPHDPRLMKPHPGVVGRALAALGGTAPSRTLLIGDQLTDLAAARAAGVPFLGFTRHPERAERMRRLGARGVVGSYPPVLRELSAQRVG</sequence>
<keyword evidence="2" id="KW-1185">Reference proteome</keyword>
<proteinExistence type="predicted"/>
<dbReference type="SUPFAM" id="SSF56784">
    <property type="entry name" value="HAD-like"/>
    <property type="match status" value="1"/>
</dbReference>
<gene>
    <name evidence="1" type="ORF">SZN_12533</name>
</gene>
<dbReference type="Pfam" id="PF00702">
    <property type="entry name" value="Hydrolase"/>
    <property type="match status" value="1"/>
</dbReference>
<evidence type="ECO:0000313" key="1">
    <source>
        <dbReference type="EMBL" id="EGX59431.1"/>
    </source>
</evidence>
<organism evidence="1 2">
    <name type="scientific">Streptomyces zinciresistens K42</name>
    <dbReference type="NCBI Taxonomy" id="700597"/>
    <lineage>
        <taxon>Bacteria</taxon>
        <taxon>Bacillati</taxon>
        <taxon>Actinomycetota</taxon>
        <taxon>Actinomycetes</taxon>
        <taxon>Kitasatosporales</taxon>
        <taxon>Streptomycetaceae</taxon>
        <taxon>Streptomyces</taxon>
    </lineage>
</organism>
<reference evidence="1 2" key="1">
    <citation type="submission" date="2011-08" db="EMBL/GenBank/DDBJ databases">
        <authorList>
            <person name="Lin Y."/>
            <person name="Hao X."/>
            <person name="Johnstone L."/>
            <person name="Miller S.J."/>
            <person name="Wei G."/>
            <person name="Rensing C."/>
        </authorList>
    </citation>
    <scope>NUCLEOTIDE SEQUENCE [LARGE SCALE GENOMIC DNA]</scope>
    <source>
        <strain evidence="1 2">K42</strain>
    </source>
</reference>
<dbReference type="PATRIC" id="fig|700597.3.peg.2458"/>
<evidence type="ECO:0000313" key="2">
    <source>
        <dbReference type="Proteomes" id="UP000004217"/>
    </source>
</evidence>